<accession>A0A8H9J7Z6</accession>
<evidence type="ECO:0000313" key="4">
    <source>
        <dbReference type="Proteomes" id="UP000658656"/>
    </source>
</evidence>
<keyword evidence="1" id="KW-1133">Transmembrane helix</keyword>
<keyword evidence="1" id="KW-0812">Transmembrane</keyword>
<dbReference type="Proteomes" id="UP000658656">
    <property type="component" value="Unassembled WGS sequence"/>
</dbReference>
<dbReference type="EMBL" id="BNAV01000022">
    <property type="protein sequence ID" value="GHF88359.1"/>
    <property type="molecule type" value="Genomic_DNA"/>
</dbReference>
<dbReference type="AlphaFoldDB" id="A0A8H9J7Z6"/>
<name>A0A8H9J7Z6_9PSEU</name>
<sequence>MPGATYGGFGAFDAKPARSRKPWLIGAAVVVVLALGGGGAWWFGAFRGDVLDRQSVQDGVQRILREDFGEGDVKDVSCPENQPVHTGTTFDCSVTVAGQPKKVTVRVLNDDAQYEVGAPK</sequence>
<evidence type="ECO:0000256" key="1">
    <source>
        <dbReference type="SAM" id="Phobius"/>
    </source>
</evidence>
<organism evidence="3 4">
    <name type="scientific">Amycolatopsis bartoniae</name>
    <dbReference type="NCBI Taxonomy" id="941986"/>
    <lineage>
        <taxon>Bacteria</taxon>
        <taxon>Bacillati</taxon>
        <taxon>Actinomycetota</taxon>
        <taxon>Actinomycetes</taxon>
        <taxon>Pseudonocardiales</taxon>
        <taxon>Pseudonocardiaceae</taxon>
        <taxon>Amycolatopsis</taxon>
    </lineage>
</organism>
<protein>
    <recommendedName>
        <fullName evidence="2">DUF4333 domain-containing protein</fullName>
    </recommendedName>
</protein>
<proteinExistence type="predicted"/>
<dbReference type="InterPro" id="IPR025637">
    <property type="entry name" value="DUF4333"/>
</dbReference>
<evidence type="ECO:0000259" key="2">
    <source>
        <dbReference type="Pfam" id="PF14230"/>
    </source>
</evidence>
<feature type="domain" description="DUF4333" evidence="2">
    <location>
        <begin position="39"/>
        <end position="111"/>
    </location>
</feature>
<comment type="caution">
    <text evidence="3">The sequence shown here is derived from an EMBL/GenBank/DDBJ whole genome shotgun (WGS) entry which is preliminary data.</text>
</comment>
<keyword evidence="4" id="KW-1185">Reference proteome</keyword>
<keyword evidence="1" id="KW-0472">Membrane</keyword>
<reference evidence="3" key="2">
    <citation type="submission" date="2020-09" db="EMBL/GenBank/DDBJ databases">
        <authorList>
            <person name="Sun Q."/>
            <person name="Zhou Y."/>
        </authorList>
    </citation>
    <scope>NUCLEOTIDE SEQUENCE</scope>
    <source>
        <strain evidence="3">CGMCC 4.7679</strain>
    </source>
</reference>
<dbReference type="RefSeq" id="WP_229881540.1">
    <property type="nucleotide sequence ID" value="NZ_BNAV01000022.1"/>
</dbReference>
<feature type="transmembrane region" description="Helical" evidence="1">
    <location>
        <begin position="23"/>
        <end position="43"/>
    </location>
</feature>
<dbReference type="Pfam" id="PF14230">
    <property type="entry name" value="DUF4333"/>
    <property type="match status" value="1"/>
</dbReference>
<gene>
    <name evidence="3" type="ORF">GCM10017566_72710</name>
</gene>
<reference evidence="3" key="1">
    <citation type="journal article" date="2014" name="Int. J. Syst. Evol. Microbiol.">
        <title>Complete genome sequence of Corynebacterium casei LMG S-19264T (=DSM 44701T), isolated from a smear-ripened cheese.</title>
        <authorList>
            <consortium name="US DOE Joint Genome Institute (JGI-PGF)"/>
            <person name="Walter F."/>
            <person name="Albersmeier A."/>
            <person name="Kalinowski J."/>
            <person name="Ruckert C."/>
        </authorList>
    </citation>
    <scope>NUCLEOTIDE SEQUENCE</scope>
    <source>
        <strain evidence="3">CGMCC 4.7679</strain>
    </source>
</reference>
<evidence type="ECO:0000313" key="3">
    <source>
        <dbReference type="EMBL" id="GHF88359.1"/>
    </source>
</evidence>